<dbReference type="Proteomes" id="UP000242770">
    <property type="component" value="Unassembled WGS sequence"/>
</dbReference>
<name>A0A0F7RTD1_9BASI</name>
<dbReference type="EMBL" id="CCFA01000047">
    <property type="protein sequence ID" value="CDR98508.1"/>
    <property type="molecule type" value="Genomic_DNA"/>
</dbReference>
<sequence length="33" mass="3910">MKDMLVVLRGKRSRYYTARSEGNIYKLSFLTVL</sequence>
<evidence type="ECO:0000313" key="1">
    <source>
        <dbReference type="EMBL" id="CDR98508.1"/>
    </source>
</evidence>
<gene>
    <name evidence="1" type="primary">SSCI00550.1</name>
</gene>
<proteinExistence type="predicted"/>
<dbReference type="AlphaFoldDB" id="A0A0F7RTD1"/>
<protein>
    <submittedName>
        <fullName evidence="1">Uncharacterized protein</fullName>
    </submittedName>
</protein>
<accession>A0A0F7RTD1</accession>
<organism evidence="1 2">
    <name type="scientific">Sporisorium scitamineum</name>
    <dbReference type="NCBI Taxonomy" id="49012"/>
    <lineage>
        <taxon>Eukaryota</taxon>
        <taxon>Fungi</taxon>
        <taxon>Dikarya</taxon>
        <taxon>Basidiomycota</taxon>
        <taxon>Ustilaginomycotina</taxon>
        <taxon>Ustilaginomycetes</taxon>
        <taxon>Ustilaginales</taxon>
        <taxon>Ustilaginaceae</taxon>
        <taxon>Sporisorium</taxon>
    </lineage>
</organism>
<reference evidence="2" key="1">
    <citation type="submission" date="2014-06" db="EMBL/GenBank/DDBJ databases">
        <authorList>
            <person name="Berkman P.J."/>
        </authorList>
    </citation>
    <scope>NUCLEOTIDE SEQUENCE [LARGE SCALE GENOMIC DNA]</scope>
</reference>
<evidence type="ECO:0000313" key="2">
    <source>
        <dbReference type="Proteomes" id="UP000242770"/>
    </source>
</evidence>
<keyword evidence="2" id="KW-1185">Reference proteome</keyword>